<evidence type="ECO:0000313" key="4">
    <source>
        <dbReference type="EMBL" id="GIF60101.1"/>
    </source>
</evidence>
<evidence type="ECO:0000256" key="1">
    <source>
        <dbReference type="SAM" id="MobiDB-lite"/>
    </source>
</evidence>
<feature type="compositionally biased region" description="Low complexity" evidence="1">
    <location>
        <begin position="151"/>
        <end position="188"/>
    </location>
</feature>
<dbReference type="Proteomes" id="UP000624325">
    <property type="component" value="Unassembled WGS sequence"/>
</dbReference>
<reference evidence="4 5" key="1">
    <citation type="submission" date="2021-01" db="EMBL/GenBank/DDBJ databases">
        <title>Whole genome shotgun sequence of Asanoa iriomotensis NBRC 100142.</title>
        <authorList>
            <person name="Komaki H."/>
            <person name="Tamura T."/>
        </authorList>
    </citation>
    <scope>NUCLEOTIDE SEQUENCE [LARGE SCALE GENOMIC DNA]</scope>
    <source>
        <strain evidence="4 5">NBRC 100142</strain>
    </source>
</reference>
<keyword evidence="2" id="KW-1133">Transmembrane helix</keyword>
<protein>
    <submittedName>
        <fullName evidence="4">Uncharacterized protein</fullName>
    </submittedName>
</protein>
<sequence length="239" mass="24025">MNRHLRRIAAAVAAAGTLAVTALALPAPALAAPLGQVRLSQTSGSVDTNPIFASAAASAPCPAGYGSDAAVRIGPVGGPYANVATPLRDGGYDTKAVTAKPNRSFAMALGNVRPTDGEWQVVVECYSVAQGMHPERFVTPITVSGARWRTGRPAGAPADPSAGGASPSASGQPPSAGASSGPPDVSGADQAELDARLAANNRTGKASFGNAWWIAGLVGVLCVFGLVFLLTRRSPGKSR</sequence>
<dbReference type="RefSeq" id="WP_203706919.1">
    <property type="nucleotide sequence ID" value="NZ_BAAALU010000001.1"/>
</dbReference>
<keyword evidence="5" id="KW-1185">Reference proteome</keyword>
<keyword evidence="2" id="KW-0472">Membrane</keyword>
<feature type="signal peptide" evidence="3">
    <location>
        <begin position="1"/>
        <end position="31"/>
    </location>
</feature>
<keyword evidence="2" id="KW-0812">Transmembrane</keyword>
<evidence type="ECO:0000313" key="5">
    <source>
        <dbReference type="Proteomes" id="UP000624325"/>
    </source>
</evidence>
<feature type="chain" id="PRO_5045079601" evidence="3">
    <location>
        <begin position="32"/>
        <end position="239"/>
    </location>
</feature>
<accession>A0ABQ4CC89</accession>
<comment type="caution">
    <text evidence="4">The sequence shown here is derived from an EMBL/GenBank/DDBJ whole genome shotgun (WGS) entry which is preliminary data.</text>
</comment>
<gene>
    <name evidence="4" type="ORF">Air01nite_61960</name>
</gene>
<dbReference type="EMBL" id="BONC01000060">
    <property type="protein sequence ID" value="GIF60101.1"/>
    <property type="molecule type" value="Genomic_DNA"/>
</dbReference>
<evidence type="ECO:0000256" key="2">
    <source>
        <dbReference type="SAM" id="Phobius"/>
    </source>
</evidence>
<feature type="region of interest" description="Disordered" evidence="1">
    <location>
        <begin position="148"/>
        <end position="188"/>
    </location>
</feature>
<proteinExistence type="predicted"/>
<name>A0ABQ4CC89_9ACTN</name>
<organism evidence="4 5">
    <name type="scientific">Asanoa iriomotensis</name>
    <dbReference type="NCBI Taxonomy" id="234613"/>
    <lineage>
        <taxon>Bacteria</taxon>
        <taxon>Bacillati</taxon>
        <taxon>Actinomycetota</taxon>
        <taxon>Actinomycetes</taxon>
        <taxon>Micromonosporales</taxon>
        <taxon>Micromonosporaceae</taxon>
        <taxon>Asanoa</taxon>
    </lineage>
</organism>
<feature type="transmembrane region" description="Helical" evidence="2">
    <location>
        <begin position="211"/>
        <end position="230"/>
    </location>
</feature>
<keyword evidence="3" id="KW-0732">Signal</keyword>
<evidence type="ECO:0000256" key="3">
    <source>
        <dbReference type="SAM" id="SignalP"/>
    </source>
</evidence>